<dbReference type="SUPFAM" id="SSF161098">
    <property type="entry name" value="MetI-like"/>
    <property type="match status" value="1"/>
</dbReference>
<evidence type="ECO:0000259" key="8">
    <source>
        <dbReference type="PROSITE" id="PS50928"/>
    </source>
</evidence>
<dbReference type="PANTHER" id="PTHR30465">
    <property type="entry name" value="INNER MEMBRANE ABC TRANSPORTER"/>
    <property type="match status" value="1"/>
</dbReference>
<dbReference type="CDD" id="cd06261">
    <property type="entry name" value="TM_PBP2"/>
    <property type="match status" value="1"/>
</dbReference>
<keyword evidence="10" id="KW-1185">Reference proteome</keyword>
<dbReference type="PROSITE" id="PS50928">
    <property type="entry name" value="ABC_TM1"/>
    <property type="match status" value="1"/>
</dbReference>
<accession>A0ABR7DET7</accession>
<proteinExistence type="inferred from homology"/>
<reference evidence="9 10" key="1">
    <citation type="submission" date="2020-08" db="EMBL/GenBank/DDBJ databases">
        <title>Genome public.</title>
        <authorList>
            <person name="Liu C."/>
            <person name="Sun Q."/>
        </authorList>
    </citation>
    <scope>NUCLEOTIDE SEQUENCE [LARGE SCALE GENOMIC DNA]</scope>
    <source>
        <strain evidence="9 10">NSJ-6</strain>
    </source>
</reference>
<comment type="caution">
    <text evidence="9">The sequence shown here is derived from an EMBL/GenBank/DDBJ whole genome shotgun (WGS) entry which is preliminary data.</text>
</comment>
<evidence type="ECO:0000256" key="4">
    <source>
        <dbReference type="ARBA" id="ARBA00022692"/>
    </source>
</evidence>
<dbReference type="Proteomes" id="UP000596929">
    <property type="component" value="Unassembled WGS sequence"/>
</dbReference>
<feature type="transmembrane region" description="Helical" evidence="7">
    <location>
        <begin position="131"/>
        <end position="157"/>
    </location>
</feature>
<dbReference type="EMBL" id="JACOOO010000031">
    <property type="protein sequence ID" value="MBC5629901.1"/>
    <property type="molecule type" value="Genomic_DNA"/>
</dbReference>
<dbReference type="PANTHER" id="PTHR30465:SF0">
    <property type="entry name" value="OLIGOPEPTIDE TRANSPORT SYSTEM PERMEASE PROTEIN APPB"/>
    <property type="match status" value="1"/>
</dbReference>
<comment type="similarity">
    <text evidence="7">Belongs to the binding-protein-dependent transport system permease family.</text>
</comment>
<dbReference type="Pfam" id="PF19300">
    <property type="entry name" value="BPD_transp_1_N"/>
    <property type="match status" value="1"/>
</dbReference>
<evidence type="ECO:0000313" key="9">
    <source>
        <dbReference type="EMBL" id="MBC5629901.1"/>
    </source>
</evidence>
<dbReference type="InterPro" id="IPR035906">
    <property type="entry name" value="MetI-like_sf"/>
</dbReference>
<keyword evidence="2 7" id="KW-0813">Transport</keyword>
<evidence type="ECO:0000313" key="10">
    <source>
        <dbReference type="Proteomes" id="UP000596929"/>
    </source>
</evidence>
<evidence type="ECO:0000256" key="7">
    <source>
        <dbReference type="RuleBase" id="RU363032"/>
    </source>
</evidence>
<evidence type="ECO:0000256" key="2">
    <source>
        <dbReference type="ARBA" id="ARBA00022448"/>
    </source>
</evidence>
<protein>
    <submittedName>
        <fullName evidence="9">ABC transporter permease</fullName>
    </submittedName>
</protein>
<dbReference type="RefSeq" id="WP_032116882.1">
    <property type="nucleotide sequence ID" value="NZ_JACOOO010000031.1"/>
</dbReference>
<keyword evidence="3" id="KW-1003">Cell membrane</keyword>
<feature type="transmembrane region" description="Helical" evidence="7">
    <location>
        <begin position="12"/>
        <end position="30"/>
    </location>
</feature>
<dbReference type="InterPro" id="IPR045621">
    <property type="entry name" value="BPD_transp_1_N"/>
</dbReference>
<feature type="domain" description="ABC transmembrane type-1" evidence="8">
    <location>
        <begin position="95"/>
        <end position="306"/>
    </location>
</feature>
<gene>
    <name evidence="9" type="ORF">H8S20_13545</name>
</gene>
<comment type="subcellular location">
    <subcellularLocation>
        <location evidence="1 7">Cell membrane</location>
        <topology evidence="1 7">Multi-pass membrane protein</topology>
    </subcellularLocation>
</comment>
<evidence type="ECO:0000256" key="6">
    <source>
        <dbReference type="ARBA" id="ARBA00023136"/>
    </source>
</evidence>
<keyword evidence="4 7" id="KW-0812">Transmembrane</keyword>
<name>A0ABR7DET7_9CLOT</name>
<organism evidence="9 10">
    <name type="scientific">Clostridium hominis</name>
    <dbReference type="NCBI Taxonomy" id="2763036"/>
    <lineage>
        <taxon>Bacteria</taxon>
        <taxon>Bacillati</taxon>
        <taxon>Bacillota</taxon>
        <taxon>Clostridia</taxon>
        <taxon>Eubacteriales</taxon>
        <taxon>Clostridiaceae</taxon>
        <taxon>Clostridium</taxon>
    </lineage>
</organism>
<dbReference type="Pfam" id="PF00528">
    <property type="entry name" value="BPD_transp_1"/>
    <property type="match status" value="1"/>
</dbReference>
<sequence length="320" mass="35538">MFTYITRRLLQMIPVVLGASLLIFVVISMAPGDYVDTNSNANMTEEKKQELRELMGLDKPIPVRYVNWMGKALKGELGDSLKFKQPVVQVINTYMWNSFYLSIAAFVASILIAVPIGIVSATKQYSLIDGFFTVIALIGISLPAFFLGLLLIKILAFDTGWFPVSGMTTTGMGASGFAYVKDVVYHMFLPFLVLTLIQIGSLMRYTRTSMLEVIRQDYIRTARAKGLKESVVIYKHALRNALIPIVTILGMSLPGLFGGALMTEKIFAWPGIGKVAYDCLVARDYPFLIAFNMFLAILMLVGNLIADVSYALVDPRVRLK</sequence>
<feature type="transmembrane region" description="Helical" evidence="7">
    <location>
        <begin position="183"/>
        <end position="205"/>
    </location>
</feature>
<dbReference type="InterPro" id="IPR000515">
    <property type="entry name" value="MetI-like"/>
</dbReference>
<feature type="transmembrane region" description="Helical" evidence="7">
    <location>
        <begin position="287"/>
        <end position="313"/>
    </location>
</feature>
<evidence type="ECO:0000256" key="5">
    <source>
        <dbReference type="ARBA" id="ARBA00022989"/>
    </source>
</evidence>
<feature type="transmembrane region" description="Helical" evidence="7">
    <location>
        <begin position="241"/>
        <end position="262"/>
    </location>
</feature>
<dbReference type="Gene3D" id="1.10.3720.10">
    <property type="entry name" value="MetI-like"/>
    <property type="match status" value="1"/>
</dbReference>
<keyword evidence="5 7" id="KW-1133">Transmembrane helix</keyword>
<evidence type="ECO:0000256" key="1">
    <source>
        <dbReference type="ARBA" id="ARBA00004651"/>
    </source>
</evidence>
<evidence type="ECO:0000256" key="3">
    <source>
        <dbReference type="ARBA" id="ARBA00022475"/>
    </source>
</evidence>
<feature type="transmembrane region" description="Helical" evidence="7">
    <location>
        <begin position="99"/>
        <end position="119"/>
    </location>
</feature>
<keyword evidence="6 7" id="KW-0472">Membrane</keyword>